<evidence type="ECO:0000256" key="4">
    <source>
        <dbReference type="ARBA" id="ARBA00023180"/>
    </source>
</evidence>
<evidence type="ECO:0000256" key="1">
    <source>
        <dbReference type="ARBA" id="ARBA00022729"/>
    </source>
</evidence>
<dbReference type="Pfam" id="PF00207">
    <property type="entry name" value="A2M"/>
    <property type="match status" value="1"/>
</dbReference>
<keyword evidence="3" id="KW-0882">Thioester bond</keyword>
<evidence type="ECO:0000256" key="2">
    <source>
        <dbReference type="ARBA" id="ARBA00022859"/>
    </source>
</evidence>
<feature type="non-terminal residue" evidence="11">
    <location>
        <position position="904"/>
    </location>
</feature>
<keyword evidence="12" id="KW-1185">Reference proteome</keyword>
<dbReference type="InterPro" id="IPR011625">
    <property type="entry name" value="A2M_N_BRD"/>
</dbReference>
<dbReference type="GO" id="GO:0002376">
    <property type="term" value="P:immune system process"/>
    <property type="evidence" value="ECO:0007669"/>
    <property type="project" value="UniProtKB-KW"/>
</dbReference>
<dbReference type="FunFam" id="2.60.40.1930:FF:000001">
    <property type="entry name" value="CD109 isoform 3"/>
    <property type="match status" value="1"/>
</dbReference>
<keyword evidence="1 8" id="KW-0732">Signal</keyword>
<sequence length="904" mass="97659">MMTDKISICILVIFAFPAIQCISVVGPKVLRPYSAYTVALAGGSRAHTLYVAVEGRRASGEQFNQGREVQIPAASSRLVELDIEDPGPGQYSLVARSTSGPLFSSSAPLVYQPRSFCVFVQTDKRVYQPSDTINFRVVALDKYLLPLTDNVDISILDAGGSPVRQWAGVALDRGIITDELMLADEPALGEWTIQVEVRGQTYSRTVLVADYVLPKFHMEMTMPKELLFSEGRFTVNVTAKHFNGLPVRGELTLSAYAVFFSGLLQPVASSPTRKVVDINGNVEVTYDLKTDLDLAEDAARPLVVEAVLEEKDTLIRQNISSRILLLRSPYRLKVTAPDYFKPTLPYVVQIELVLPSGEIFESDEDISVERLWDDGAPVNVTTLKLNKGRALYTFVPDAAHVNSTLNLVVKYKEVSERVVNVQRNDYSGGQFFTMEILTSNTSNGDEMRARITATEPMDLVHYVVIGRGDILAAKTLELSPARRSVDVSVETSWRMAPGCVLAAWYPRLDPANALLAAAVYVPHNDLLQHTVSLSPVATNGINPKPNSLVELRVTGAAGARVALLAHPAGAARAGLAARDGSGSGLTLTAIEREVESFSGLKHSVFKNEDHLPAKGLDLGGYSFSDVFENAGVVILTDGVVIKNTEDESGARGSVETGTRAPLAGPYAFSRLPPPPSPRYYLTLAPRPTWTLANFTIGSDGKGSKEVWTPTTTGEFIVGGFAVHPTLGLGRATPQNFTTSVPLSMTAELPTILQKGETIAAIIILTTTLAVDTSVEVTFYNSDQYFEFEPLENEVESAKKIELFRRVRVTVPARGSTSTAFLVTAVRTGEAPVIVEASGNGLSDSLFRTIDVKDGYEEDLYAWGLLDARRGVSRANVSLSVRGGVRAGAVSLCAAGELVAGALRA</sequence>
<protein>
    <recommendedName>
        <fullName evidence="7">TEP1-F</fullName>
    </recommendedName>
</protein>
<evidence type="ECO:0000259" key="9">
    <source>
        <dbReference type="SMART" id="SM01359"/>
    </source>
</evidence>
<dbReference type="InterPro" id="IPR001599">
    <property type="entry name" value="Macroglobln_a2"/>
</dbReference>
<comment type="caution">
    <text evidence="11">The sequence shown here is derived from an EMBL/GenBank/DDBJ whole genome shotgun (WGS) entry which is preliminary data.</text>
</comment>
<feature type="domain" description="Alpha-2-macroglobulin" evidence="10">
    <location>
        <begin position="688"/>
        <end position="778"/>
    </location>
</feature>
<dbReference type="GO" id="GO:0004866">
    <property type="term" value="F:endopeptidase inhibitor activity"/>
    <property type="evidence" value="ECO:0007669"/>
    <property type="project" value="InterPro"/>
</dbReference>
<keyword evidence="2" id="KW-0391">Immunity</keyword>
<dbReference type="Proteomes" id="UP000791440">
    <property type="component" value="Unassembled WGS sequence"/>
</dbReference>
<reference evidence="11" key="2">
    <citation type="submission" date="2020-12" db="EMBL/GenBank/DDBJ databases">
        <authorList>
            <person name="Kanost M."/>
        </authorList>
    </citation>
    <scope>NUCLEOTIDE SEQUENCE</scope>
</reference>
<dbReference type="InterPro" id="IPR041555">
    <property type="entry name" value="MG3"/>
</dbReference>
<feature type="chain" id="PRO_5036747078" description="TEP1-F" evidence="8">
    <location>
        <begin position="22"/>
        <end position="904"/>
    </location>
</feature>
<gene>
    <name evidence="11" type="ORF">O3G_MSEX009390</name>
</gene>
<dbReference type="PANTHER" id="PTHR11412:SF136">
    <property type="entry name" value="CD109 ANTIGEN"/>
    <property type="match status" value="1"/>
</dbReference>
<feature type="signal peptide" evidence="8">
    <location>
        <begin position="1"/>
        <end position="21"/>
    </location>
</feature>
<evidence type="ECO:0000313" key="11">
    <source>
        <dbReference type="EMBL" id="KAG6455793.1"/>
    </source>
</evidence>
<evidence type="ECO:0000259" key="10">
    <source>
        <dbReference type="SMART" id="SM01360"/>
    </source>
</evidence>
<keyword evidence="4" id="KW-0325">Glycoprotein</keyword>
<name>A0A922CS14_MANSE</name>
<evidence type="ECO:0000256" key="6">
    <source>
        <dbReference type="ARBA" id="ARBA00063781"/>
    </source>
</evidence>
<dbReference type="EMBL" id="JH668498">
    <property type="protein sequence ID" value="KAG6455793.1"/>
    <property type="molecule type" value="Genomic_DNA"/>
</dbReference>
<reference evidence="11" key="1">
    <citation type="journal article" date="2016" name="Insect Biochem. Mol. Biol.">
        <title>Multifaceted biological insights from a draft genome sequence of the tobacco hornworm moth, Manduca sexta.</title>
        <authorList>
            <person name="Kanost M.R."/>
            <person name="Arrese E.L."/>
            <person name="Cao X."/>
            <person name="Chen Y.R."/>
            <person name="Chellapilla S."/>
            <person name="Goldsmith M.R."/>
            <person name="Grosse-Wilde E."/>
            <person name="Heckel D.G."/>
            <person name="Herndon N."/>
            <person name="Jiang H."/>
            <person name="Papanicolaou A."/>
            <person name="Qu J."/>
            <person name="Soulages J.L."/>
            <person name="Vogel H."/>
            <person name="Walters J."/>
            <person name="Waterhouse R.M."/>
            <person name="Ahn S.J."/>
            <person name="Almeida F.C."/>
            <person name="An C."/>
            <person name="Aqrawi P."/>
            <person name="Bretschneider A."/>
            <person name="Bryant W.B."/>
            <person name="Bucks S."/>
            <person name="Chao H."/>
            <person name="Chevignon G."/>
            <person name="Christen J.M."/>
            <person name="Clarke D.F."/>
            <person name="Dittmer N.T."/>
            <person name="Ferguson L.C.F."/>
            <person name="Garavelou S."/>
            <person name="Gordon K.H.J."/>
            <person name="Gunaratna R.T."/>
            <person name="Han Y."/>
            <person name="Hauser F."/>
            <person name="He Y."/>
            <person name="Heidel-Fischer H."/>
            <person name="Hirsh A."/>
            <person name="Hu Y."/>
            <person name="Jiang H."/>
            <person name="Kalra D."/>
            <person name="Klinner C."/>
            <person name="Konig C."/>
            <person name="Kovar C."/>
            <person name="Kroll A.R."/>
            <person name="Kuwar S.S."/>
            <person name="Lee S.L."/>
            <person name="Lehman R."/>
            <person name="Li K."/>
            <person name="Li Z."/>
            <person name="Liang H."/>
            <person name="Lovelace S."/>
            <person name="Lu Z."/>
            <person name="Mansfield J.H."/>
            <person name="McCulloch K.J."/>
            <person name="Mathew T."/>
            <person name="Morton B."/>
            <person name="Muzny D.M."/>
            <person name="Neunemann D."/>
            <person name="Ongeri F."/>
            <person name="Pauchet Y."/>
            <person name="Pu L.L."/>
            <person name="Pyrousis I."/>
            <person name="Rao X.J."/>
            <person name="Redding A."/>
            <person name="Roesel C."/>
            <person name="Sanchez-Gracia A."/>
            <person name="Schaack S."/>
            <person name="Shukla A."/>
            <person name="Tetreau G."/>
            <person name="Wang Y."/>
            <person name="Xiong G.H."/>
            <person name="Traut W."/>
            <person name="Walsh T.K."/>
            <person name="Worley K.C."/>
            <person name="Wu D."/>
            <person name="Wu W."/>
            <person name="Wu Y.Q."/>
            <person name="Zhang X."/>
            <person name="Zou Z."/>
            <person name="Zucker H."/>
            <person name="Briscoe A.D."/>
            <person name="Burmester T."/>
            <person name="Clem R.J."/>
            <person name="Feyereisen R."/>
            <person name="Grimmelikhuijzen C.J.P."/>
            <person name="Hamodrakas S.J."/>
            <person name="Hansson B.S."/>
            <person name="Huguet E."/>
            <person name="Jermiin L.S."/>
            <person name="Lan Q."/>
            <person name="Lehman H.K."/>
            <person name="Lorenzen M."/>
            <person name="Merzendorfer H."/>
            <person name="Michalopoulos I."/>
            <person name="Morton D.B."/>
            <person name="Muthukrishnan S."/>
            <person name="Oakeshott J.G."/>
            <person name="Palmer W."/>
            <person name="Park Y."/>
            <person name="Passarelli A.L."/>
            <person name="Rozas J."/>
            <person name="Schwartz L.M."/>
            <person name="Smith W."/>
            <person name="Southgate A."/>
            <person name="Vilcinskas A."/>
            <person name="Vogt R."/>
            <person name="Wang P."/>
            <person name="Werren J."/>
            <person name="Yu X.Q."/>
            <person name="Zhou J.J."/>
            <person name="Brown S.J."/>
            <person name="Scherer S.E."/>
            <person name="Richards S."/>
            <person name="Blissard G.W."/>
        </authorList>
    </citation>
    <scope>NUCLEOTIDE SEQUENCE</scope>
</reference>
<comment type="subunit">
    <text evidence="6">Heterodimer of a TEP1-N chain and an TEP1-C chain non-covalently linked. Forms a complex composed of TEP1-N and TEP1-C heterodimer, LRIM1 and APL1C; the interaction stabilizes TEP1-N and TEP1-C heterodimer, prevents its binding to tissues while circulating in the hemolymph and protects the thioester bond from hydrolysis. Mature TEP1 and to a lesser extent full-length TEP1 interact with SPCLIP1; the interaction is induced by microbial infection.</text>
</comment>
<evidence type="ECO:0000256" key="7">
    <source>
        <dbReference type="ARBA" id="ARBA00078071"/>
    </source>
</evidence>
<evidence type="ECO:0000256" key="5">
    <source>
        <dbReference type="ARBA" id="ARBA00057615"/>
    </source>
</evidence>
<organism evidence="11 12">
    <name type="scientific">Manduca sexta</name>
    <name type="common">Tobacco hawkmoth</name>
    <name type="synonym">Tobacco hornworm</name>
    <dbReference type="NCBI Taxonomy" id="7130"/>
    <lineage>
        <taxon>Eukaryota</taxon>
        <taxon>Metazoa</taxon>
        <taxon>Ecdysozoa</taxon>
        <taxon>Arthropoda</taxon>
        <taxon>Hexapoda</taxon>
        <taxon>Insecta</taxon>
        <taxon>Pterygota</taxon>
        <taxon>Neoptera</taxon>
        <taxon>Endopterygota</taxon>
        <taxon>Lepidoptera</taxon>
        <taxon>Glossata</taxon>
        <taxon>Ditrysia</taxon>
        <taxon>Bombycoidea</taxon>
        <taxon>Sphingidae</taxon>
        <taxon>Sphinginae</taxon>
        <taxon>Sphingini</taxon>
        <taxon>Manduca</taxon>
    </lineage>
</organism>
<evidence type="ECO:0000256" key="8">
    <source>
        <dbReference type="SAM" id="SignalP"/>
    </source>
</evidence>
<dbReference type="PANTHER" id="PTHR11412">
    <property type="entry name" value="MACROGLOBULIN / COMPLEMENT"/>
    <property type="match status" value="1"/>
</dbReference>
<dbReference type="Pfam" id="PF17791">
    <property type="entry name" value="MG3"/>
    <property type="match status" value="1"/>
</dbReference>
<dbReference type="Pfam" id="PF01835">
    <property type="entry name" value="MG2"/>
    <property type="match status" value="1"/>
</dbReference>
<feature type="domain" description="Alpha-2-macroglobulin bait region" evidence="9">
    <location>
        <begin position="432"/>
        <end position="573"/>
    </location>
</feature>
<dbReference type="InterPro" id="IPR002890">
    <property type="entry name" value="MG2"/>
</dbReference>
<dbReference type="SMART" id="SM01360">
    <property type="entry name" value="A2M"/>
    <property type="match status" value="1"/>
</dbReference>
<accession>A0A922CS14</accession>
<dbReference type="GO" id="GO:0005615">
    <property type="term" value="C:extracellular space"/>
    <property type="evidence" value="ECO:0007669"/>
    <property type="project" value="UniProtKB-ARBA"/>
</dbReference>
<evidence type="ECO:0000313" key="12">
    <source>
        <dbReference type="Proteomes" id="UP000791440"/>
    </source>
</evidence>
<dbReference type="InterPro" id="IPR050473">
    <property type="entry name" value="A2M/Complement_sys"/>
</dbReference>
<dbReference type="SMART" id="SM01359">
    <property type="entry name" value="A2M_N_2"/>
    <property type="match status" value="1"/>
</dbReference>
<dbReference type="Pfam" id="PF07703">
    <property type="entry name" value="A2M_BRD"/>
    <property type="match status" value="1"/>
</dbReference>
<comment type="function">
    <text evidence="5">Binds covalently through a thioester bond to the pathogen surface resulting in pathogen clearance.</text>
</comment>
<evidence type="ECO:0000256" key="3">
    <source>
        <dbReference type="ARBA" id="ARBA00022966"/>
    </source>
</evidence>
<dbReference type="AlphaFoldDB" id="A0A922CS14"/>
<proteinExistence type="predicted"/>